<dbReference type="PANTHER" id="PTHR11552">
    <property type="entry name" value="GLUCOSE-METHANOL-CHOLINE GMC OXIDOREDUCTASE"/>
    <property type="match status" value="1"/>
</dbReference>
<dbReference type="EMBL" id="CAUJNA010000479">
    <property type="protein sequence ID" value="CAJ1377663.1"/>
    <property type="molecule type" value="Genomic_DNA"/>
</dbReference>
<name>A0AA36HYF6_9DINO</name>
<dbReference type="InterPro" id="IPR012132">
    <property type="entry name" value="GMC_OxRdtase"/>
</dbReference>
<dbReference type="Proteomes" id="UP001178507">
    <property type="component" value="Unassembled WGS sequence"/>
</dbReference>
<feature type="binding site" evidence="5">
    <location>
        <begin position="568"/>
        <end position="569"/>
    </location>
    <ligand>
        <name>FAD</name>
        <dbReference type="ChEBI" id="CHEBI:57692"/>
    </ligand>
</feature>
<dbReference type="Gene3D" id="3.50.50.60">
    <property type="entry name" value="FAD/NAD(P)-binding domain"/>
    <property type="match status" value="1"/>
</dbReference>
<dbReference type="GO" id="GO:0008812">
    <property type="term" value="F:choline dehydrogenase activity"/>
    <property type="evidence" value="ECO:0007669"/>
    <property type="project" value="TreeGrafter"/>
</dbReference>
<comment type="similarity">
    <text evidence="2">Belongs to the GMC oxidoreductase family.</text>
</comment>
<dbReference type="PIRSF" id="PIRSF000137">
    <property type="entry name" value="Alcohol_oxidase"/>
    <property type="match status" value="1"/>
</dbReference>
<evidence type="ECO:0000313" key="8">
    <source>
        <dbReference type="Proteomes" id="UP001178507"/>
    </source>
</evidence>
<accession>A0AA36HYF6</accession>
<gene>
    <name evidence="7" type="ORF">EVOR1521_LOCUS6396</name>
</gene>
<organism evidence="7 8">
    <name type="scientific">Effrenium voratum</name>
    <dbReference type="NCBI Taxonomy" id="2562239"/>
    <lineage>
        <taxon>Eukaryota</taxon>
        <taxon>Sar</taxon>
        <taxon>Alveolata</taxon>
        <taxon>Dinophyceae</taxon>
        <taxon>Suessiales</taxon>
        <taxon>Symbiodiniaceae</taxon>
        <taxon>Effrenium</taxon>
    </lineage>
</organism>
<feature type="domain" description="Glucose-methanol-choline oxidoreductase N-terminal" evidence="6">
    <location>
        <begin position="328"/>
        <end position="342"/>
    </location>
</feature>
<evidence type="ECO:0000256" key="1">
    <source>
        <dbReference type="ARBA" id="ARBA00001974"/>
    </source>
</evidence>
<comment type="caution">
    <text evidence="7">The sequence shown here is derived from an EMBL/GenBank/DDBJ whole genome shotgun (WGS) entry which is preliminary data.</text>
</comment>
<dbReference type="AlphaFoldDB" id="A0AA36HYF6"/>
<dbReference type="PANTHER" id="PTHR11552:SF147">
    <property type="entry name" value="CHOLINE DEHYDROGENASE, MITOCHONDRIAL"/>
    <property type="match status" value="1"/>
</dbReference>
<dbReference type="Pfam" id="PF00732">
    <property type="entry name" value="GMC_oxred_N"/>
    <property type="match status" value="1"/>
</dbReference>
<dbReference type="PROSITE" id="PS00624">
    <property type="entry name" value="GMC_OXRED_2"/>
    <property type="match status" value="1"/>
</dbReference>
<evidence type="ECO:0000256" key="4">
    <source>
        <dbReference type="ARBA" id="ARBA00022827"/>
    </source>
</evidence>
<comment type="cofactor">
    <cofactor evidence="1 5">
        <name>FAD</name>
        <dbReference type="ChEBI" id="CHEBI:57692"/>
    </cofactor>
</comment>
<keyword evidence="8" id="KW-1185">Reference proteome</keyword>
<reference evidence="7" key="1">
    <citation type="submission" date="2023-08" db="EMBL/GenBank/DDBJ databases">
        <authorList>
            <person name="Chen Y."/>
            <person name="Shah S."/>
            <person name="Dougan E. K."/>
            <person name="Thang M."/>
            <person name="Chan C."/>
        </authorList>
    </citation>
    <scope>NUCLEOTIDE SEQUENCE</scope>
</reference>
<dbReference type="GO" id="GO:0005743">
    <property type="term" value="C:mitochondrial inner membrane"/>
    <property type="evidence" value="ECO:0007669"/>
    <property type="project" value="TreeGrafter"/>
</dbReference>
<evidence type="ECO:0000313" key="7">
    <source>
        <dbReference type="EMBL" id="CAJ1377663.1"/>
    </source>
</evidence>
<dbReference type="InterPro" id="IPR000172">
    <property type="entry name" value="GMC_OxRdtase_N"/>
</dbReference>
<keyword evidence="4 5" id="KW-0274">FAD</keyword>
<dbReference type="SUPFAM" id="SSF51905">
    <property type="entry name" value="FAD/NAD(P)-binding domain"/>
    <property type="match status" value="1"/>
</dbReference>
<evidence type="ECO:0000256" key="5">
    <source>
        <dbReference type="PIRSR" id="PIRSR000137-2"/>
    </source>
</evidence>
<evidence type="ECO:0000259" key="6">
    <source>
        <dbReference type="PROSITE" id="PS00624"/>
    </source>
</evidence>
<evidence type="ECO:0000256" key="2">
    <source>
        <dbReference type="ARBA" id="ARBA00010790"/>
    </source>
</evidence>
<keyword evidence="3" id="KW-0285">Flavoprotein</keyword>
<sequence>MTLAKAAPALCLAWLLQRRLSGRWLLAALVVAGLRALRAFIAQKLHPGTTQQRRRCLNPGLGPADFEERFLGDAERLQGRRFDFVVLGSGSAGCACAARLARSQAKASVLLVEAGGEAHRSALVRIPRRAFGAWQSEIDWGFRTTPQKHLLPPGRVIDLERGKTTGGSSAINYNLWVRGAAEDYDRWERRFGCTGWGYKDVLPHFEAVEQAVSVAPLFPPAAEAQDFVEACQALGAEAVADYNAASLPWGAGVAQMSAGKQGMRQDAFSAFIEPALRECPNLEVVSESFCRRVLFEDGTLEAKGVELELRCGQRVEVHCDKEVILSCGALQTPQLLQLSGLGDEELLRSLGIPCLRHLPEIGRNLSDHPILPLGFKVKAEAQLCGSGRSQDACGTHAAYFWRSGTGSAERKSADLETLLNSRIQPSLYPKMTVLQLQRWFSRTPDYRSSPLFGWLAEWAQLWGCVKEQTPSHCTQMARMMELVTVVNHPASRGSVKLRSKDPHEPPLVDPNYLAEEEDVAAMLAALKRVRAMVEQPSLQKYFDGFVVKPPEDEAAQRSFVRRQLRTTWHYSCTTRMGRASDSVCDPRGRVYGVGKLRVADAGLMPEVVGGNINAACMMIGDRIGFFINEDHGETRAGI</sequence>
<dbReference type="InterPro" id="IPR007867">
    <property type="entry name" value="GMC_OxRtase_C"/>
</dbReference>
<dbReference type="Pfam" id="PF05199">
    <property type="entry name" value="GMC_oxred_C"/>
    <property type="match status" value="1"/>
</dbReference>
<dbReference type="Gene3D" id="3.30.560.10">
    <property type="entry name" value="Glucose Oxidase, domain 3"/>
    <property type="match status" value="1"/>
</dbReference>
<dbReference type="GO" id="GO:0050660">
    <property type="term" value="F:flavin adenine dinucleotide binding"/>
    <property type="evidence" value="ECO:0007669"/>
    <property type="project" value="InterPro"/>
</dbReference>
<dbReference type="SUPFAM" id="SSF54373">
    <property type="entry name" value="FAD-linked reductases, C-terminal domain"/>
    <property type="match status" value="1"/>
</dbReference>
<dbReference type="InterPro" id="IPR036188">
    <property type="entry name" value="FAD/NAD-bd_sf"/>
</dbReference>
<protein>
    <recommendedName>
        <fullName evidence="6">Glucose-methanol-choline oxidoreductase N-terminal domain-containing protein</fullName>
    </recommendedName>
</protein>
<proteinExistence type="inferred from homology"/>
<evidence type="ECO:0000256" key="3">
    <source>
        <dbReference type="ARBA" id="ARBA00022630"/>
    </source>
</evidence>